<feature type="region of interest" description="Disordered" evidence="1">
    <location>
        <begin position="108"/>
        <end position="162"/>
    </location>
</feature>
<dbReference type="VEuPathDB" id="FungiDB:RhiirA1_441676"/>
<reference evidence="2 3" key="1">
    <citation type="submission" date="2015-10" db="EMBL/GenBank/DDBJ databases">
        <title>Genome analyses suggest a sexual origin of heterokaryosis in a supposedly ancient asexual fungus.</title>
        <authorList>
            <person name="Ropars J."/>
            <person name="Sedzielewska K."/>
            <person name="Noel J."/>
            <person name="Charron P."/>
            <person name="Farinelli L."/>
            <person name="Marton T."/>
            <person name="Kruger M."/>
            <person name="Pelin A."/>
            <person name="Brachmann A."/>
            <person name="Corradi N."/>
        </authorList>
    </citation>
    <scope>NUCLEOTIDE SEQUENCE [LARGE SCALE GENOMIC DNA]</scope>
    <source>
        <strain evidence="2 3">A4</strain>
    </source>
</reference>
<keyword evidence="3" id="KW-1185">Reference proteome</keyword>
<dbReference type="EMBL" id="LLXI01000434">
    <property type="protein sequence ID" value="PKY46134.1"/>
    <property type="molecule type" value="Genomic_DNA"/>
</dbReference>
<dbReference type="AlphaFoldDB" id="A0A2I1GHN7"/>
<feature type="compositionally biased region" description="Basic and acidic residues" evidence="1">
    <location>
        <begin position="128"/>
        <end position="137"/>
    </location>
</feature>
<evidence type="ECO:0000313" key="3">
    <source>
        <dbReference type="Proteomes" id="UP000234323"/>
    </source>
</evidence>
<organism evidence="2 3">
    <name type="scientific">Rhizophagus irregularis</name>
    <dbReference type="NCBI Taxonomy" id="588596"/>
    <lineage>
        <taxon>Eukaryota</taxon>
        <taxon>Fungi</taxon>
        <taxon>Fungi incertae sedis</taxon>
        <taxon>Mucoromycota</taxon>
        <taxon>Glomeromycotina</taxon>
        <taxon>Glomeromycetes</taxon>
        <taxon>Glomerales</taxon>
        <taxon>Glomeraceae</taxon>
        <taxon>Rhizophagus</taxon>
    </lineage>
</organism>
<name>A0A2I1GHN7_9GLOM</name>
<protein>
    <submittedName>
        <fullName evidence="2">Uncharacterized protein</fullName>
    </submittedName>
</protein>
<gene>
    <name evidence="2" type="ORF">RhiirA4_460935</name>
</gene>
<comment type="caution">
    <text evidence="2">The sequence shown here is derived from an EMBL/GenBank/DDBJ whole genome shotgun (WGS) entry which is preliminary data.</text>
</comment>
<sequence>MTGLNRAGGHIHHGQWDILCTTDPFNTFSSSDLMLLAHLISLYILQPKDCHDLVRIGYILMYFNNENDLLKAIYKSTMEEDLGKGLKMKSQDELIDKFVDAKSEILSTIPRTQEEHEEPDNLNNNFSERLEELEKESSLPNEKGNKKRVVTTQGRRDDSDSE</sequence>
<accession>A0A2I1GHN7</accession>
<evidence type="ECO:0000256" key="1">
    <source>
        <dbReference type="SAM" id="MobiDB-lite"/>
    </source>
</evidence>
<proteinExistence type="predicted"/>
<evidence type="ECO:0000313" key="2">
    <source>
        <dbReference type="EMBL" id="PKY46134.1"/>
    </source>
</evidence>
<dbReference type="Proteomes" id="UP000234323">
    <property type="component" value="Unassembled WGS sequence"/>
</dbReference>